<dbReference type="EMBL" id="MRWD01000003">
    <property type="protein sequence ID" value="ORJ22851.1"/>
    <property type="molecule type" value="Genomic_DNA"/>
</dbReference>
<keyword evidence="1" id="KW-0233">DNA recombination</keyword>
<evidence type="ECO:0000259" key="2">
    <source>
        <dbReference type="PROSITE" id="PS51898"/>
    </source>
</evidence>
<dbReference type="InterPro" id="IPR013762">
    <property type="entry name" value="Integrase-like_cat_sf"/>
</dbReference>
<evidence type="ECO:0000313" key="3">
    <source>
        <dbReference type="EMBL" id="ORJ22851.1"/>
    </source>
</evidence>
<name>A0ABX3U5T1_9GAMM</name>
<dbReference type="Proteomes" id="UP000192722">
    <property type="component" value="Unassembled WGS sequence"/>
</dbReference>
<proteinExistence type="predicted"/>
<protein>
    <recommendedName>
        <fullName evidence="2">Tyr recombinase domain-containing protein</fullName>
    </recommendedName>
</protein>
<dbReference type="RefSeq" id="WP_084982110.1">
    <property type="nucleotide sequence ID" value="NZ_CBCSCF010000001.1"/>
</dbReference>
<dbReference type="PROSITE" id="PS51898">
    <property type="entry name" value="TYR_RECOMBINASE"/>
    <property type="match status" value="1"/>
</dbReference>
<dbReference type="InterPro" id="IPR011010">
    <property type="entry name" value="DNA_brk_join_enz"/>
</dbReference>
<organism evidence="3 4">
    <name type="scientific">Rouxiella silvae</name>
    <dbReference type="NCBI Taxonomy" id="1646373"/>
    <lineage>
        <taxon>Bacteria</taxon>
        <taxon>Pseudomonadati</taxon>
        <taxon>Pseudomonadota</taxon>
        <taxon>Gammaproteobacteria</taxon>
        <taxon>Enterobacterales</taxon>
        <taxon>Yersiniaceae</taxon>
        <taxon>Rouxiella</taxon>
    </lineage>
</organism>
<comment type="caution">
    <text evidence="3">The sequence shown here is derived from an EMBL/GenBank/DDBJ whole genome shotgun (WGS) entry which is preliminary data.</text>
</comment>
<accession>A0ABX3U5T1</accession>
<evidence type="ECO:0000313" key="4">
    <source>
        <dbReference type="Proteomes" id="UP000192722"/>
    </source>
</evidence>
<dbReference type="SUPFAM" id="SSF56349">
    <property type="entry name" value="DNA breaking-rejoining enzymes"/>
    <property type="match status" value="1"/>
</dbReference>
<keyword evidence="4" id="KW-1185">Reference proteome</keyword>
<dbReference type="CDD" id="cd00397">
    <property type="entry name" value="DNA_BRE_C"/>
    <property type="match status" value="1"/>
</dbReference>
<sequence length="977" mass="112968">MSADTQQVIRLRHTLFCELTQREERGNWFRVEDLPVTRVGRPALKRALMPYIDNVMAQLLGTTPVSNQMFLAWERQYLTFDFFIRCSRYGLEIKYRYIIYCIEDGLRNNSENYILKIRQQCCAADKDISRLAESIKLKEPVVEPGVFSGSILRLQSDERKNVIYKFYDFYKTLAEPFKTSEISERFGIDLHIISKYGCSYVSELAVLLIDEDVSDDLAYFEWNRTATTFKHSLQNTARAKEVGEKKAALAIEYLSRNKREVTYSEITTLVCLDHRLVKRAVDQWEKRTDTKLVKKDAWKTISLDELIATLDPALRTIPLTFLDSPATGKPMTDAQIRMIYEIKQPGLRNTAFFIMATCYTNRSNDITFFYYMPRFLNAIGLDDINQFDCETFFKAYHQGDLIPEDNIGQRARIIQTYFRLLVKQGDYFSKLNTDQREKFAPFALSRVSDDLFWKKSTLHREVSQDQKNKRKSKTAVLHQKFYFLRDFVERRKLQINRLHQEIQKAFKRFEKSGKKTPLIFEYTESVVMENRGEQAYTHRFKVWDARLLRQAHEHVAEARTYRYRDINSHHTIHDTDAKFTTYEGSYDKHLQPVEGLWFTELITLAALTGSPSDKITARYGISKATFQGPITTPHGYTTSRWQHLLSKDLGLIFIPVEILMVDALLAHSVVQIMSKTGARAHEFLQIRLTPEHLYRINLAENKECILFNAVPKGRLKEEPFYIDNKCMESLYEWWSYQRSRSQTFPVIKAAACLGPKLKSASYLWQNDEKHFTQKDINGALSVMLHGLSLKTPAGQPVKVTSHLLRHSFATEMRTLNTPLDVLALLMKQKDVKVTEYYARHTPSQLVELQQQIFTQRHDFSKHHIRTKVDIAQQLTEAVGKVGALIPVTGGCCTIANACPAKFACIGCAGNAPDPARRGDVLVYRDAWVKMAELAGQQNLPAEKRKAHEIIGSCDDMLEEMDLIEQVDIIKRNLQSSS</sequence>
<dbReference type="Gene3D" id="1.10.443.10">
    <property type="entry name" value="Intergrase catalytic core"/>
    <property type="match status" value="1"/>
</dbReference>
<dbReference type="InterPro" id="IPR002104">
    <property type="entry name" value="Integrase_catalytic"/>
</dbReference>
<feature type="domain" description="Tyr recombinase" evidence="2">
    <location>
        <begin position="631"/>
        <end position="850"/>
    </location>
</feature>
<evidence type="ECO:0000256" key="1">
    <source>
        <dbReference type="ARBA" id="ARBA00023172"/>
    </source>
</evidence>
<gene>
    <name evidence="3" type="ORF">BS639_01890</name>
</gene>
<reference evidence="3 4" key="1">
    <citation type="journal article" date="2017" name="Int. J. Syst. Evol. Microbiol.">
        <title>Rouxiella badensis sp. nov. and Rouxiella silvae sp. nov. isolated from peat bog soil in Germany and emendation of the genus description.</title>
        <authorList>
            <person name="Le Fleche-Mateos A."/>
            <person name="Kugler J.H."/>
            <person name="Hansen S.H."/>
            <person name="Syldatk C."/>
            <person name="Hausmann R."/>
            <person name="Lomprez F."/>
            <person name="Vandenbogaert M."/>
            <person name="Manuguerra J.C."/>
            <person name="Grimont P.A."/>
        </authorList>
    </citation>
    <scope>NUCLEOTIDE SEQUENCE [LARGE SCALE GENOMIC DNA]</scope>
    <source>
        <strain evidence="3 4">213</strain>
    </source>
</reference>